<evidence type="ECO:0000256" key="4">
    <source>
        <dbReference type="PIRSR" id="PIRSR606118-50"/>
    </source>
</evidence>
<proteinExistence type="predicted"/>
<dbReference type="PROSITE" id="PS00397">
    <property type="entry name" value="RECOMBINASES_1"/>
    <property type="match status" value="1"/>
</dbReference>
<dbReference type="PROSITE" id="PS51736">
    <property type="entry name" value="RECOMBINASES_3"/>
    <property type="match status" value="1"/>
</dbReference>
<keyword evidence="1" id="KW-0229">DNA integration</keyword>
<dbReference type="InterPro" id="IPR025827">
    <property type="entry name" value="Zn_ribbon_recom_dom"/>
</dbReference>
<feature type="domain" description="Recombinase" evidence="8">
    <location>
        <begin position="162"/>
        <end position="261"/>
    </location>
</feature>
<dbReference type="SUPFAM" id="SSF53041">
    <property type="entry name" value="Resolvase-like"/>
    <property type="match status" value="1"/>
</dbReference>
<feature type="coiled-coil region" evidence="6">
    <location>
        <begin position="396"/>
        <end position="423"/>
    </location>
</feature>
<dbReference type="InterPro" id="IPR050639">
    <property type="entry name" value="SSR_resolvase"/>
</dbReference>
<keyword evidence="2" id="KW-0238">DNA-binding</keyword>
<feature type="domain" description="Resolvase/invertase-type recombinase catalytic" evidence="7">
    <location>
        <begin position="5"/>
        <end position="153"/>
    </location>
</feature>
<dbReference type="Pfam" id="PF00239">
    <property type="entry name" value="Resolvase"/>
    <property type="match status" value="1"/>
</dbReference>
<dbReference type="PROSITE" id="PS51737">
    <property type="entry name" value="RECOMBINASE_DNA_BIND"/>
    <property type="match status" value="1"/>
</dbReference>
<dbReference type="InterPro" id="IPR006118">
    <property type="entry name" value="Recombinase_CS"/>
</dbReference>
<dbReference type="EMBL" id="CACRUX010000101">
    <property type="protein sequence ID" value="VYU53369.1"/>
    <property type="molecule type" value="Genomic_DNA"/>
</dbReference>
<gene>
    <name evidence="9" type="primary">hin</name>
    <name evidence="9" type="ORF">VRLFYP33_02397</name>
</gene>
<dbReference type="AlphaFoldDB" id="A0A6N3FND9"/>
<protein>
    <submittedName>
        <fullName evidence="9">DNA-invertase hin</fullName>
    </submittedName>
</protein>
<dbReference type="PANTHER" id="PTHR30461">
    <property type="entry name" value="DNA-INVERTASE FROM LAMBDOID PROPHAGE"/>
    <property type="match status" value="1"/>
</dbReference>
<dbReference type="Gene3D" id="3.40.50.1390">
    <property type="entry name" value="Resolvase, N-terminal catalytic domain"/>
    <property type="match status" value="1"/>
</dbReference>
<dbReference type="GO" id="GO:0015074">
    <property type="term" value="P:DNA integration"/>
    <property type="evidence" value="ECO:0007669"/>
    <property type="project" value="UniProtKB-KW"/>
</dbReference>
<dbReference type="InterPro" id="IPR038109">
    <property type="entry name" value="DNA_bind_recomb_sf"/>
</dbReference>
<reference evidence="9" key="1">
    <citation type="submission" date="2019-11" db="EMBL/GenBank/DDBJ databases">
        <authorList>
            <person name="Feng L."/>
        </authorList>
    </citation>
    <scope>NUCLEOTIDE SEQUENCE</scope>
    <source>
        <strain evidence="9">VrattiLFYP33</strain>
    </source>
</reference>
<dbReference type="CDD" id="cd03768">
    <property type="entry name" value="SR_ResInv"/>
    <property type="match status" value="1"/>
</dbReference>
<name>A0A6N3FND9_9FIRM</name>
<evidence type="ECO:0000313" key="9">
    <source>
        <dbReference type="EMBL" id="VYU53369.1"/>
    </source>
</evidence>
<evidence type="ECO:0000256" key="2">
    <source>
        <dbReference type="ARBA" id="ARBA00023125"/>
    </source>
</evidence>
<accession>A0A6N3FND9</accession>
<dbReference type="InterPro" id="IPR036162">
    <property type="entry name" value="Resolvase-like_N_sf"/>
</dbReference>
<evidence type="ECO:0000256" key="6">
    <source>
        <dbReference type="SAM" id="Coils"/>
    </source>
</evidence>
<evidence type="ECO:0000256" key="5">
    <source>
        <dbReference type="PROSITE-ProRule" id="PRU10137"/>
    </source>
</evidence>
<dbReference type="PANTHER" id="PTHR30461:SF23">
    <property type="entry name" value="DNA RECOMBINASE-RELATED"/>
    <property type="match status" value="1"/>
</dbReference>
<evidence type="ECO:0000256" key="3">
    <source>
        <dbReference type="ARBA" id="ARBA00023172"/>
    </source>
</evidence>
<evidence type="ECO:0000259" key="8">
    <source>
        <dbReference type="PROSITE" id="PS51737"/>
    </source>
</evidence>
<dbReference type="SMART" id="SM00857">
    <property type="entry name" value="Resolvase"/>
    <property type="match status" value="1"/>
</dbReference>
<evidence type="ECO:0000256" key="1">
    <source>
        <dbReference type="ARBA" id="ARBA00022908"/>
    </source>
</evidence>
<keyword evidence="6" id="KW-0175">Coiled coil</keyword>
<dbReference type="InterPro" id="IPR011109">
    <property type="entry name" value="DNA_bind_recombinase_dom"/>
</dbReference>
<dbReference type="RefSeq" id="WP_156705905.1">
    <property type="nucleotide sequence ID" value="NZ_CACRUX010000101.1"/>
</dbReference>
<evidence type="ECO:0000259" key="7">
    <source>
        <dbReference type="PROSITE" id="PS51736"/>
    </source>
</evidence>
<feature type="active site" description="O-(5'-phospho-DNA)-serine intermediate" evidence="4 5">
    <location>
        <position position="13"/>
    </location>
</feature>
<organism evidence="9">
    <name type="scientific">Veillonella ratti</name>
    <dbReference type="NCBI Taxonomy" id="103892"/>
    <lineage>
        <taxon>Bacteria</taxon>
        <taxon>Bacillati</taxon>
        <taxon>Bacillota</taxon>
        <taxon>Negativicutes</taxon>
        <taxon>Veillonellales</taxon>
        <taxon>Veillonellaceae</taxon>
        <taxon>Veillonella</taxon>
    </lineage>
</organism>
<dbReference type="InterPro" id="IPR006119">
    <property type="entry name" value="Resolv_N"/>
</dbReference>
<sequence length="478" mass="55090">MPKIKVGIYIRVSTQEQANEGYSIDAQTDRLTSYCKSRDWAIYNTYIDGGFSGSNTNRPALHQLMQDIQDKKLNCVLVYKLDRLSRSQKDTLYLIEDVFLKNKIDFVSLNENFDTSSPFGRAMIGILSVFAQLEREQIKERSLMGRIERAKNGLWHGGGFEPFGYNYINGQLIVNEYEANIVREAFELFLQKLPIHRINRIISEKYGKEFHETVLRSILSTRLYTGKISYLGGIYDGQHQAIITEDTFKAAETLLAYRKKKFSNSNPFKATRLLGGILYCAHCGARYLAKGNYSGHGNKKVYRPYYTCYSRAKCTKKYILDPNCKNPSYAVVVLDEIIINEIRKLFINKEYLYSAKNATAATNTVNKQKSILKQIDSIQSQMSRLLDLYQIEGISIDDIQDRIKKLQHEKDVLEETLSNLKTNQKKKLTTTEVLSMEASFNEIMENGTDMEKQAIVRTLIDKIIVHEELNSFEIIWNF</sequence>
<dbReference type="GO" id="GO:0003677">
    <property type="term" value="F:DNA binding"/>
    <property type="evidence" value="ECO:0007669"/>
    <property type="project" value="UniProtKB-KW"/>
</dbReference>
<dbReference type="FunFam" id="3.40.50.1390:FF:000009">
    <property type="entry name" value="Recombinase family protein"/>
    <property type="match status" value="1"/>
</dbReference>
<keyword evidence="3" id="KW-0233">DNA recombination</keyword>
<dbReference type="Gene3D" id="3.90.1750.20">
    <property type="entry name" value="Putative Large Serine Recombinase, Chain B, Domain 2"/>
    <property type="match status" value="1"/>
</dbReference>
<dbReference type="Pfam" id="PF13408">
    <property type="entry name" value="Zn_ribbon_recom"/>
    <property type="match status" value="1"/>
</dbReference>
<dbReference type="GO" id="GO:0000150">
    <property type="term" value="F:DNA strand exchange activity"/>
    <property type="evidence" value="ECO:0007669"/>
    <property type="project" value="InterPro"/>
</dbReference>
<dbReference type="Pfam" id="PF07508">
    <property type="entry name" value="Recombinase"/>
    <property type="match status" value="1"/>
</dbReference>